<comment type="similarity">
    <text evidence="1">Belongs to the peptidase A31 family.</text>
</comment>
<reference evidence="5 6" key="1">
    <citation type="journal article" date="2009" name="PLoS ONE">
        <title>Complete genome sequence of the aerobic CO-oxidizing thermophile Thermomicrobium roseum.</title>
        <authorList>
            <person name="Wu D."/>
            <person name="Raymond J."/>
            <person name="Wu M."/>
            <person name="Chatterji S."/>
            <person name="Ren Q."/>
            <person name="Graham J.E."/>
            <person name="Bryant D.A."/>
            <person name="Robb F."/>
            <person name="Colman A."/>
            <person name="Tallon L.J."/>
            <person name="Badger J.H."/>
            <person name="Madupu R."/>
            <person name="Ward N.L."/>
            <person name="Eisen J.A."/>
        </authorList>
    </citation>
    <scope>NUCLEOTIDE SEQUENCE [LARGE SCALE GENOMIC DNA]</scope>
    <source>
        <strain evidence="6">ATCC 27502 / DSM 5159 / P-2</strain>
    </source>
</reference>
<proteinExistence type="inferred from homology"/>
<evidence type="ECO:0000256" key="2">
    <source>
        <dbReference type="ARBA" id="ARBA00022670"/>
    </source>
</evidence>
<dbReference type="PANTHER" id="PTHR30302:SF1">
    <property type="entry name" value="HYDROGENASE 2 MATURATION PROTEASE"/>
    <property type="match status" value="1"/>
</dbReference>
<dbReference type="InterPro" id="IPR023430">
    <property type="entry name" value="Pept_HybD-like_dom_sf"/>
</dbReference>
<dbReference type="AlphaFoldDB" id="B9L1X3"/>
<dbReference type="InterPro" id="IPR000671">
    <property type="entry name" value="Peptidase_A31"/>
</dbReference>
<dbReference type="eggNOG" id="COG0680">
    <property type="taxonomic scope" value="Bacteria"/>
</dbReference>
<dbReference type="RefSeq" id="WP_015922815.1">
    <property type="nucleotide sequence ID" value="NC_011959.1"/>
</dbReference>
<dbReference type="NCBIfam" id="TIGR00072">
    <property type="entry name" value="hydrog_prot"/>
    <property type="match status" value="1"/>
</dbReference>
<keyword evidence="3" id="KW-0064">Aspartyl protease</keyword>
<dbReference type="GO" id="GO:0004190">
    <property type="term" value="F:aspartic-type endopeptidase activity"/>
    <property type="evidence" value="ECO:0007669"/>
    <property type="project" value="UniProtKB-KW"/>
</dbReference>
<sequence>MPRALIAGIGNIFLRDDGFGSAVLQRLQRESLPPWVTAIDFGIRSVHLVYELLNDYDAILLVDATSRGGPPGTLYVLDLEPQSPDLVGEAMLLDPHALTPDRALLALSALRGRTVRVRLIGCEPGSVEEGMELTPPVAAAVDQAVQLVLEQLAELVGTSVEEKGGSSCWDDW</sequence>
<protein>
    <submittedName>
        <fullName evidence="5">F420-nonreducing hydrogenase</fullName>
    </submittedName>
</protein>
<dbReference type="GO" id="GO:0008047">
    <property type="term" value="F:enzyme activator activity"/>
    <property type="evidence" value="ECO:0007669"/>
    <property type="project" value="InterPro"/>
</dbReference>
<evidence type="ECO:0000313" key="5">
    <source>
        <dbReference type="EMBL" id="ACM04885.1"/>
    </source>
</evidence>
<dbReference type="KEGG" id="tro:trd_1873"/>
<evidence type="ECO:0000313" key="6">
    <source>
        <dbReference type="Proteomes" id="UP000000447"/>
    </source>
</evidence>
<accession>B9L1X3</accession>
<keyword evidence="2" id="KW-0645">Protease</keyword>
<evidence type="ECO:0000256" key="4">
    <source>
        <dbReference type="ARBA" id="ARBA00022801"/>
    </source>
</evidence>
<evidence type="ECO:0000256" key="1">
    <source>
        <dbReference type="ARBA" id="ARBA00006814"/>
    </source>
</evidence>
<dbReference type="Pfam" id="PF01750">
    <property type="entry name" value="HycI"/>
    <property type="match status" value="1"/>
</dbReference>
<dbReference type="PANTHER" id="PTHR30302">
    <property type="entry name" value="HYDROGENASE 1 MATURATION PROTEASE"/>
    <property type="match status" value="1"/>
</dbReference>
<name>B9L1X3_THERP</name>
<dbReference type="EMBL" id="CP001275">
    <property type="protein sequence ID" value="ACM04885.1"/>
    <property type="molecule type" value="Genomic_DNA"/>
</dbReference>
<dbReference type="Gene3D" id="3.40.50.1450">
    <property type="entry name" value="HybD-like"/>
    <property type="match status" value="1"/>
</dbReference>
<dbReference type="STRING" id="309801.trd_1873"/>
<dbReference type="SUPFAM" id="SSF53163">
    <property type="entry name" value="HybD-like"/>
    <property type="match status" value="1"/>
</dbReference>
<dbReference type="OrthoDB" id="9794619at2"/>
<keyword evidence="6" id="KW-1185">Reference proteome</keyword>
<dbReference type="CDD" id="cd06068">
    <property type="entry name" value="H2MP_like-1"/>
    <property type="match status" value="1"/>
</dbReference>
<dbReference type="PRINTS" id="PR00446">
    <property type="entry name" value="HYDRGNUPTAKE"/>
</dbReference>
<keyword evidence="4" id="KW-0378">Hydrolase</keyword>
<organism evidence="5 6">
    <name type="scientific">Thermomicrobium roseum (strain ATCC 27502 / DSM 5159 / P-2)</name>
    <dbReference type="NCBI Taxonomy" id="309801"/>
    <lineage>
        <taxon>Bacteria</taxon>
        <taxon>Pseudomonadati</taxon>
        <taxon>Thermomicrobiota</taxon>
        <taxon>Thermomicrobia</taxon>
        <taxon>Thermomicrobiales</taxon>
        <taxon>Thermomicrobiaceae</taxon>
        <taxon>Thermomicrobium</taxon>
    </lineage>
</organism>
<dbReference type="GO" id="GO:0016485">
    <property type="term" value="P:protein processing"/>
    <property type="evidence" value="ECO:0007669"/>
    <property type="project" value="TreeGrafter"/>
</dbReference>
<evidence type="ECO:0000256" key="3">
    <source>
        <dbReference type="ARBA" id="ARBA00022750"/>
    </source>
</evidence>
<gene>
    <name evidence="5" type="ordered locus">trd_1873</name>
</gene>
<dbReference type="Proteomes" id="UP000000447">
    <property type="component" value="Chromosome"/>
</dbReference>
<dbReference type="HOGENOM" id="CLU_099037_1_0_0"/>